<keyword evidence="9" id="KW-1185">Reference proteome</keyword>
<dbReference type="GO" id="GO:0008756">
    <property type="term" value="F:o-succinylbenzoate-CoA ligase activity"/>
    <property type="evidence" value="ECO:0007669"/>
    <property type="project" value="InterPro"/>
</dbReference>
<sequence>MQRVPVISPLHQTAKTHPHSIAISWRSKGLNIALGYSELSLKVIALGEQLIASGLTGGDRLACIDSNSPELVMLYWACIDQGILFCPLSPRFPPAQITQLIERYTLSHVWAGELHQDLLTQALSHRVISLDFSLTSQPHLAKYQPDRSYPPQSQPARVDAELAANIILTSGSSGMPKAALHSLNNHIANAEGSRSFIPLEHGDSWLLTLPVFHIGGLAIINRCALAGAAVVLQDRDSRLSEQLTTDKITHLSLVATQLVRLLNQDASSLQQVKALLLGGGAISPALLAQLETLKIRSFTSYGMTEMGSQITTGIANEDGSCGHLLPGRELKIQDNEIYVRGETLFLGYLKPHSAAQSLTKSLTRSAEQITLTLDPDGWFFTEDRGYWNEDGNLCILGRCDNMFICGGENIQPEEIETILKQHPEIEEAIVFPLFDDEFGNLPAAIIKGDIPQQSELDALVCSQAARFKRPRQYYPWPEVEQTSLKVSRKQIIEAVLCLESRN</sequence>
<evidence type="ECO:0000256" key="1">
    <source>
        <dbReference type="ARBA" id="ARBA00006432"/>
    </source>
</evidence>
<dbReference type="EMBL" id="ABIC01000003">
    <property type="protein sequence ID" value="EDQ02365.1"/>
    <property type="molecule type" value="Genomic_DNA"/>
</dbReference>
<dbReference type="CDD" id="cd17630">
    <property type="entry name" value="OSB_MenE-like"/>
    <property type="match status" value="1"/>
</dbReference>
<gene>
    <name evidence="8" type="ORF">KT99_02592</name>
</gene>
<dbReference type="PANTHER" id="PTHR43201:SF5">
    <property type="entry name" value="MEDIUM-CHAIN ACYL-COA LIGASE ACSF2, MITOCHONDRIAL"/>
    <property type="match status" value="1"/>
</dbReference>
<accession>A9CXZ3</accession>
<dbReference type="NCBIfam" id="TIGR01923">
    <property type="entry name" value="menE"/>
    <property type="match status" value="1"/>
</dbReference>
<dbReference type="GO" id="GO:0005524">
    <property type="term" value="F:ATP binding"/>
    <property type="evidence" value="ECO:0007669"/>
    <property type="project" value="UniProtKB-KW"/>
</dbReference>
<evidence type="ECO:0000313" key="8">
    <source>
        <dbReference type="EMBL" id="EDQ02365.1"/>
    </source>
</evidence>
<dbReference type="InterPro" id="IPR025110">
    <property type="entry name" value="AMP-bd_C"/>
</dbReference>
<dbReference type="AlphaFoldDB" id="A9CXZ3"/>
<dbReference type="STRING" id="314608.KT99_02592"/>
<keyword evidence="3 8" id="KW-0436">Ligase</keyword>
<dbReference type="SUPFAM" id="SSF56801">
    <property type="entry name" value="Acetyl-CoA synthetase-like"/>
    <property type="match status" value="1"/>
</dbReference>
<evidence type="ECO:0000259" key="6">
    <source>
        <dbReference type="Pfam" id="PF00501"/>
    </source>
</evidence>
<reference evidence="8 9" key="1">
    <citation type="submission" date="2007-10" db="EMBL/GenBank/DDBJ databases">
        <authorList>
            <person name="Yayanos A."/>
            <person name="Ferriera S."/>
            <person name="Johnson J."/>
            <person name="Kravitz S."/>
            <person name="Halpern A."/>
            <person name="Remington K."/>
            <person name="Beeson K."/>
            <person name="Tran B."/>
            <person name="Rogers Y.-H."/>
            <person name="Friedman R."/>
            <person name="Venter J.C."/>
        </authorList>
    </citation>
    <scope>NUCLEOTIDE SEQUENCE [LARGE SCALE GENOMIC DNA]</scope>
    <source>
        <strain evidence="8 9">KT99</strain>
    </source>
</reference>
<evidence type="ECO:0000256" key="2">
    <source>
        <dbReference type="ARBA" id="ARBA00022428"/>
    </source>
</evidence>
<keyword evidence="2" id="KW-0474">Menaquinone biosynthesis</keyword>
<keyword evidence="4" id="KW-0547">Nucleotide-binding</keyword>
<dbReference type="InterPro" id="IPR042099">
    <property type="entry name" value="ANL_N_sf"/>
</dbReference>
<dbReference type="GO" id="GO:0009234">
    <property type="term" value="P:menaquinone biosynthetic process"/>
    <property type="evidence" value="ECO:0007669"/>
    <property type="project" value="UniProtKB-KW"/>
</dbReference>
<protein>
    <submittedName>
        <fullName evidence="8">O-succinylbenzoic acid--CoA ligase, putative</fullName>
    </submittedName>
</protein>
<organism evidence="8 9">
    <name type="scientific">Shewanella benthica KT99</name>
    <dbReference type="NCBI Taxonomy" id="314608"/>
    <lineage>
        <taxon>Bacteria</taxon>
        <taxon>Pseudomonadati</taxon>
        <taxon>Pseudomonadota</taxon>
        <taxon>Gammaproteobacteria</taxon>
        <taxon>Alteromonadales</taxon>
        <taxon>Shewanellaceae</taxon>
        <taxon>Shewanella</taxon>
    </lineage>
</organism>
<dbReference type="PROSITE" id="PS00455">
    <property type="entry name" value="AMP_BINDING"/>
    <property type="match status" value="1"/>
</dbReference>
<dbReference type="PANTHER" id="PTHR43201">
    <property type="entry name" value="ACYL-COA SYNTHETASE"/>
    <property type="match status" value="1"/>
</dbReference>
<dbReference type="InterPro" id="IPR000873">
    <property type="entry name" value="AMP-dep_synth/lig_dom"/>
</dbReference>
<dbReference type="RefSeq" id="WP_005496335.1">
    <property type="nucleotide sequence ID" value="NZ_ABIC01000003.1"/>
</dbReference>
<comment type="similarity">
    <text evidence="1">Belongs to the ATP-dependent AMP-binding enzyme family.</text>
</comment>
<dbReference type="GO" id="GO:0006631">
    <property type="term" value="P:fatty acid metabolic process"/>
    <property type="evidence" value="ECO:0007669"/>
    <property type="project" value="TreeGrafter"/>
</dbReference>
<dbReference type="GO" id="GO:0031956">
    <property type="term" value="F:medium-chain fatty acid-CoA ligase activity"/>
    <property type="evidence" value="ECO:0007669"/>
    <property type="project" value="TreeGrafter"/>
</dbReference>
<evidence type="ECO:0000256" key="3">
    <source>
        <dbReference type="ARBA" id="ARBA00022598"/>
    </source>
</evidence>
<keyword evidence="5" id="KW-0067">ATP-binding</keyword>
<name>A9CXZ3_9GAMM</name>
<feature type="domain" description="AMP-binding enzyme C-terminal" evidence="7">
    <location>
        <begin position="414"/>
        <end position="482"/>
    </location>
</feature>
<evidence type="ECO:0000256" key="5">
    <source>
        <dbReference type="ARBA" id="ARBA00022840"/>
    </source>
</evidence>
<dbReference type="Gene3D" id="3.40.50.12780">
    <property type="entry name" value="N-terminal domain of ligase-like"/>
    <property type="match status" value="1"/>
</dbReference>
<dbReference type="Proteomes" id="UP000005839">
    <property type="component" value="Unassembled WGS sequence"/>
</dbReference>
<feature type="domain" description="AMP-dependent synthetase/ligase" evidence="6">
    <location>
        <begin position="11"/>
        <end position="349"/>
    </location>
</feature>
<evidence type="ECO:0000313" key="9">
    <source>
        <dbReference type="Proteomes" id="UP000005839"/>
    </source>
</evidence>
<dbReference type="InterPro" id="IPR020845">
    <property type="entry name" value="AMP-binding_CS"/>
</dbReference>
<dbReference type="Gene3D" id="3.30.300.30">
    <property type="match status" value="1"/>
</dbReference>
<dbReference type="Pfam" id="PF00501">
    <property type="entry name" value="AMP-binding"/>
    <property type="match status" value="1"/>
</dbReference>
<dbReference type="InterPro" id="IPR045851">
    <property type="entry name" value="AMP-bd_C_sf"/>
</dbReference>
<proteinExistence type="inferred from homology"/>
<evidence type="ECO:0000259" key="7">
    <source>
        <dbReference type="Pfam" id="PF13193"/>
    </source>
</evidence>
<dbReference type="Pfam" id="PF13193">
    <property type="entry name" value="AMP-binding_C"/>
    <property type="match status" value="1"/>
</dbReference>
<comment type="caution">
    <text evidence="8">The sequence shown here is derived from an EMBL/GenBank/DDBJ whole genome shotgun (WGS) entry which is preliminary data.</text>
</comment>
<dbReference type="InterPro" id="IPR010192">
    <property type="entry name" value="MenE"/>
</dbReference>
<evidence type="ECO:0000256" key="4">
    <source>
        <dbReference type="ARBA" id="ARBA00022741"/>
    </source>
</evidence>